<organism evidence="1 2">
    <name type="scientific">Escherichia coli</name>
    <dbReference type="NCBI Taxonomy" id="562"/>
    <lineage>
        <taxon>Bacteria</taxon>
        <taxon>Pseudomonadati</taxon>
        <taxon>Pseudomonadota</taxon>
        <taxon>Gammaproteobacteria</taxon>
        <taxon>Enterobacterales</taxon>
        <taxon>Enterobacteriaceae</taxon>
        <taxon>Escherichia</taxon>
    </lineage>
</organism>
<gene>
    <name evidence="1" type="ORF">NCTC8622_00892</name>
</gene>
<accession>A0A376TXK4</accession>
<dbReference type="AlphaFoldDB" id="A0A376TXK4"/>
<sequence>MRRKEWPRQIASGKKYQCANDNNFNDIADGHHDERSTSII</sequence>
<protein>
    <submittedName>
        <fullName evidence="1">Uncharacterized protein</fullName>
    </submittedName>
</protein>
<evidence type="ECO:0000313" key="1">
    <source>
        <dbReference type="EMBL" id="STI81947.1"/>
    </source>
</evidence>
<dbReference type="Proteomes" id="UP000254079">
    <property type="component" value="Unassembled WGS sequence"/>
</dbReference>
<proteinExistence type="predicted"/>
<dbReference type="EMBL" id="UGCP01000002">
    <property type="protein sequence ID" value="STI81947.1"/>
    <property type="molecule type" value="Genomic_DNA"/>
</dbReference>
<reference evidence="1 2" key="1">
    <citation type="submission" date="2018-06" db="EMBL/GenBank/DDBJ databases">
        <authorList>
            <consortium name="Pathogen Informatics"/>
            <person name="Doyle S."/>
        </authorList>
    </citation>
    <scope>NUCLEOTIDE SEQUENCE [LARGE SCALE GENOMIC DNA]</scope>
    <source>
        <strain evidence="1 2">NCTC8622</strain>
    </source>
</reference>
<evidence type="ECO:0000313" key="2">
    <source>
        <dbReference type="Proteomes" id="UP000254079"/>
    </source>
</evidence>
<name>A0A376TXK4_ECOLX</name>